<protein>
    <submittedName>
        <fullName evidence="1">Uncharacterized protein</fullName>
    </submittedName>
</protein>
<sequence>MSIDNPVKKVYPGDFDPALCVVPKTLNATIHPLVSSFFSLGNDRIITRYKNLNPQVDINVLRNCLEYNPKFYKWAASDLLNAIDSNGKRQMIIIESGSSPAGQCGMPLLNINNKRQNGYKHVIQTAFKEALKDADPSLGELAVVYDKANNEIEVTGYANAISEEAKEHVWIVMLQDDARYEQPIKWENQIMYIRDQEGVWHPIRACFKHMAYKPWTRFPLKSKTVVFNNIISCLAGGHNKVMASKSFELFNNELSGFHPHVICIADLAKIQRLSYYIQYKKKLNGAVDETFCRGYRQDIYIITNSEELNEFFDSSHHYEKFIVQSLVENASWSTKLHPGKFYHIGIVPDRHNQTFVNDLRMMVSAGETGFHPEAMSSRRAHKPLPTYIPNNSEWNSWEVFGTNISVKLDSKWTREYDRMITMDQKEFDTIGLGIDDLIDAYVQTVLSVIAIDKLCQKLLINNEFNFELYHTLNPDDVLLGELLN</sequence>
<keyword evidence="2" id="KW-1185">Reference proteome</keyword>
<dbReference type="Proteomes" id="UP000266673">
    <property type="component" value="Unassembled WGS sequence"/>
</dbReference>
<comment type="caution">
    <text evidence="1">The sequence shown here is derived from an EMBL/GenBank/DDBJ whole genome shotgun (WGS) entry which is preliminary data.</text>
</comment>
<evidence type="ECO:0000313" key="1">
    <source>
        <dbReference type="EMBL" id="RIB14425.1"/>
    </source>
</evidence>
<accession>A0A397UWD5</accession>
<dbReference type="AlphaFoldDB" id="A0A397UWD5"/>
<name>A0A397UWD5_9GLOM</name>
<dbReference type="OrthoDB" id="10268014at2759"/>
<reference evidence="1 2" key="1">
    <citation type="submission" date="2018-06" db="EMBL/GenBank/DDBJ databases">
        <title>Comparative genomics reveals the genomic features of Rhizophagus irregularis, R. cerebriforme, R. diaphanum and Gigaspora rosea, and their symbiotic lifestyle signature.</title>
        <authorList>
            <person name="Morin E."/>
            <person name="San Clemente H."/>
            <person name="Chen E.C.H."/>
            <person name="De La Providencia I."/>
            <person name="Hainaut M."/>
            <person name="Kuo A."/>
            <person name="Kohler A."/>
            <person name="Murat C."/>
            <person name="Tang N."/>
            <person name="Roy S."/>
            <person name="Loubradou J."/>
            <person name="Henrissat B."/>
            <person name="Grigoriev I.V."/>
            <person name="Corradi N."/>
            <person name="Roux C."/>
            <person name="Martin F.M."/>
        </authorList>
    </citation>
    <scope>NUCLEOTIDE SEQUENCE [LARGE SCALE GENOMIC DNA]</scope>
    <source>
        <strain evidence="1 2">DAOM 194757</strain>
    </source>
</reference>
<gene>
    <name evidence="1" type="ORF">C2G38_1973277</name>
</gene>
<proteinExistence type="predicted"/>
<organism evidence="1 2">
    <name type="scientific">Gigaspora rosea</name>
    <dbReference type="NCBI Taxonomy" id="44941"/>
    <lineage>
        <taxon>Eukaryota</taxon>
        <taxon>Fungi</taxon>
        <taxon>Fungi incertae sedis</taxon>
        <taxon>Mucoromycota</taxon>
        <taxon>Glomeromycotina</taxon>
        <taxon>Glomeromycetes</taxon>
        <taxon>Diversisporales</taxon>
        <taxon>Gigasporaceae</taxon>
        <taxon>Gigaspora</taxon>
    </lineage>
</organism>
<evidence type="ECO:0000313" key="2">
    <source>
        <dbReference type="Proteomes" id="UP000266673"/>
    </source>
</evidence>
<dbReference type="EMBL" id="QKWP01000832">
    <property type="protein sequence ID" value="RIB14425.1"/>
    <property type="molecule type" value="Genomic_DNA"/>
</dbReference>